<name>A0A0F9K841_9ZZZZ</name>
<proteinExistence type="predicted"/>
<dbReference type="SUPFAM" id="SSF53335">
    <property type="entry name" value="S-adenosyl-L-methionine-dependent methyltransferases"/>
    <property type="match status" value="1"/>
</dbReference>
<dbReference type="GO" id="GO:0008168">
    <property type="term" value="F:methyltransferase activity"/>
    <property type="evidence" value="ECO:0007669"/>
    <property type="project" value="UniProtKB-KW"/>
</dbReference>
<accession>A0A0F9K841</accession>
<dbReference type="PANTHER" id="PTHR40048">
    <property type="entry name" value="RHAMNOSYL O-METHYLTRANSFERASE"/>
    <property type="match status" value="1"/>
</dbReference>
<protein>
    <submittedName>
        <fullName evidence="3">Uncharacterized protein</fullName>
    </submittedName>
</protein>
<dbReference type="GO" id="GO:0032259">
    <property type="term" value="P:methylation"/>
    <property type="evidence" value="ECO:0007669"/>
    <property type="project" value="UniProtKB-KW"/>
</dbReference>
<dbReference type="Pfam" id="PF13578">
    <property type="entry name" value="Methyltransf_24"/>
    <property type="match status" value="1"/>
</dbReference>
<dbReference type="AlphaFoldDB" id="A0A0F9K841"/>
<gene>
    <name evidence="3" type="ORF">LCGC14_1734680</name>
</gene>
<dbReference type="EMBL" id="LAZR01015788">
    <property type="protein sequence ID" value="KKM07363.1"/>
    <property type="molecule type" value="Genomic_DNA"/>
</dbReference>
<dbReference type="InterPro" id="IPR029063">
    <property type="entry name" value="SAM-dependent_MTases_sf"/>
</dbReference>
<keyword evidence="2" id="KW-0808">Transferase</keyword>
<dbReference type="GO" id="GO:0005886">
    <property type="term" value="C:plasma membrane"/>
    <property type="evidence" value="ECO:0007669"/>
    <property type="project" value="TreeGrafter"/>
</dbReference>
<comment type="caution">
    <text evidence="3">The sequence shown here is derived from an EMBL/GenBank/DDBJ whole genome shotgun (WGS) entry which is preliminary data.</text>
</comment>
<dbReference type="GO" id="GO:0071770">
    <property type="term" value="P:DIM/DIP cell wall layer assembly"/>
    <property type="evidence" value="ECO:0007669"/>
    <property type="project" value="TreeGrafter"/>
</dbReference>
<evidence type="ECO:0000256" key="2">
    <source>
        <dbReference type="ARBA" id="ARBA00022679"/>
    </source>
</evidence>
<reference evidence="3" key="1">
    <citation type="journal article" date="2015" name="Nature">
        <title>Complex archaea that bridge the gap between prokaryotes and eukaryotes.</title>
        <authorList>
            <person name="Spang A."/>
            <person name="Saw J.H."/>
            <person name="Jorgensen S.L."/>
            <person name="Zaremba-Niedzwiedzka K."/>
            <person name="Martijn J."/>
            <person name="Lind A.E."/>
            <person name="van Eijk R."/>
            <person name="Schleper C."/>
            <person name="Guy L."/>
            <person name="Ettema T.J."/>
        </authorList>
    </citation>
    <scope>NUCLEOTIDE SEQUENCE</scope>
</reference>
<sequence>MGGPYYDLSLDEQAYLKDLSQEEFQALLVVQRLVAEYKPMLAVELGTFRGGGAAMIALAMPEGGRVITIDNKRYNYPDSQVGANLKHKDIARLGLDSKVTRAIGQSEECDTLIREITDDMVDFCYIDAWHTYESCKNDYLAISKVLAKEHLVIFDDVNLGQRTNDNGLGTARGPGDAVFAFIPELFPKYQYMEYYNACNGVMACWAKKSNA</sequence>
<evidence type="ECO:0000313" key="3">
    <source>
        <dbReference type="EMBL" id="KKM07363.1"/>
    </source>
</evidence>
<dbReference type="PANTHER" id="PTHR40048:SF1">
    <property type="entry name" value="RHAMNOSYL O-METHYLTRANSFERASE"/>
    <property type="match status" value="1"/>
</dbReference>
<organism evidence="3">
    <name type="scientific">marine sediment metagenome</name>
    <dbReference type="NCBI Taxonomy" id="412755"/>
    <lineage>
        <taxon>unclassified sequences</taxon>
        <taxon>metagenomes</taxon>
        <taxon>ecological metagenomes</taxon>
    </lineage>
</organism>
<evidence type="ECO:0000256" key="1">
    <source>
        <dbReference type="ARBA" id="ARBA00022603"/>
    </source>
</evidence>
<dbReference type="Gene3D" id="3.40.50.150">
    <property type="entry name" value="Vaccinia Virus protein VP39"/>
    <property type="match status" value="1"/>
</dbReference>
<keyword evidence="1" id="KW-0489">Methyltransferase</keyword>